<gene>
    <name evidence="1" type="ORF">CHS0354_040375</name>
</gene>
<keyword evidence="2" id="KW-1185">Reference proteome</keyword>
<name>A0AAE0VM78_9BIVA</name>
<evidence type="ECO:0000313" key="2">
    <source>
        <dbReference type="Proteomes" id="UP001195483"/>
    </source>
</evidence>
<dbReference type="Proteomes" id="UP001195483">
    <property type="component" value="Unassembled WGS sequence"/>
</dbReference>
<organism evidence="1 2">
    <name type="scientific">Potamilus streckersoni</name>
    <dbReference type="NCBI Taxonomy" id="2493646"/>
    <lineage>
        <taxon>Eukaryota</taxon>
        <taxon>Metazoa</taxon>
        <taxon>Spiralia</taxon>
        <taxon>Lophotrochozoa</taxon>
        <taxon>Mollusca</taxon>
        <taxon>Bivalvia</taxon>
        <taxon>Autobranchia</taxon>
        <taxon>Heteroconchia</taxon>
        <taxon>Palaeoheterodonta</taxon>
        <taxon>Unionida</taxon>
        <taxon>Unionoidea</taxon>
        <taxon>Unionidae</taxon>
        <taxon>Ambleminae</taxon>
        <taxon>Lampsilini</taxon>
        <taxon>Potamilus</taxon>
    </lineage>
</organism>
<evidence type="ECO:0000313" key="1">
    <source>
        <dbReference type="EMBL" id="KAK3583408.1"/>
    </source>
</evidence>
<reference evidence="1" key="1">
    <citation type="journal article" date="2021" name="Genome Biol. Evol.">
        <title>A High-Quality Reference Genome for a Parasitic Bivalve with Doubly Uniparental Inheritance (Bivalvia: Unionida).</title>
        <authorList>
            <person name="Smith C.H."/>
        </authorList>
    </citation>
    <scope>NUCLEOTIDE SEQUENCE</scope>
    <source>
        <strain evidence="1">CHS0354</strain>
    </source>
</reference>
<accession>A0AAE0VM78</accession>
<dbReference type="EMBL" id="JAEAOA010002335">
    <property type="protein sequence ID" value="KAK3583408.1"/>
    <property type="molecule type" value="Genomic_DNA"/>
</dbReference>
<proteinExistence type="predicted"/>
<protein>
    <submittedName>
        <fullName evidence="1">Uncharacterized protein</fullName>
    </submittedName>
</protein>
<reference evidence="1" key="3">
    <citation type="submission" date="2023-05" db="EMBL/GenBank/DDBJ databases">
        <authorList>
            <person name="Smith C.H."/>
        </authorList>
    </citation>
    <scope>NUCLEOTIDE SEQUENCE</scope>
    <source>
        <strain evidence="1">CHS0354</strain>
        <tissue evidence="1">Mantle</tissue>
    </source>
</reference>
<sequence length="59" mass="6720">MSGFLALQGYVSVGISIYDTISTPLLFGYKTKYHRVHDMIWKADDGMRTKRKARSFGCT</sequence>
<comment type="caution">
    <text evidence="1">The sequence shown here is derived from an EMBL/GenBank/DDBJ whole genome shotgun (WGS) entry which is preliminary data.</text>
</comment>
<dbReference type="AlphaFoldDB" id="A0AAE0VM78"/>
<reference evidence="1" key="2">
    <citation type="journal article" date="2021" name="Genome Biol. Evol.">
        <title>Developing a high-quality reference genome for a parasitic bivalve with doubly uniparental inheritance (Bivalvia: Unionida).</title>
        <authorList>
            <person name="Smith C.H."/>
        </authorList>
    </citation>
    <scope>NUCLEOTIDE SEQUENCE</scope>
    <source>
        <strain evidence="1">CHS0354</strain>
        <tissue evidence="1">Mantle</tissue>
    </source>
</reference>